<organism evidence="1 2">
    <name type="scientific">Sporisorium graminicola</name>
    <dbReference type="NCBI Taxonomy" id="280036"/>
    <lineage>
        <taxon>Eukaryota</taxon>
        <taxon>Fungi</taxon>
        <taxon>Dikarya</taxon>
        <taxon>Basidiomycota</taxon>
        <taxon>Ustilaginomycotina</taxon>
        <taxon>Ustilaginomycetes</taxon>
        <taxon>Ustilaginales</taxon>
        <taxon>Ustilaginaceae</taxon>
        <taxon>Sporisorium</taxon>
    </lineage>
</organism>
<evidence type="ECO:0000313" key="2">
    <source>
        <dbReference type="Proteomes" id="UP000306050"/>
    </source>
</evidence>
<dbReference type="RefSeq" id="XP_029740064.1">
    <property type="nucleotide sequence ID" value="XM_029883773.1"/>
</dbReference>
<protein>
    <submittedName>
        <fullName evidence="1">Uncharacterized protein</fullName>
    </submittedName>
</protein>
<dbReference type="GeneID" id="40726070"/>
<gene>
    <name evidence="1" type="ORF">EX895_003175</name>
</gene>
<comment type="caution">
    <text evidence="1">The sequence shown here is derived from an EMBL/GenBank/DDBJ whole genome shotgun (WGS) entry which is preliminary data.</text>
</comment>
<reference evidence="1 2" key="1">
    <citation type="submission" date="2019-05" db="EMBL/GenBank/DDBJ databases">
        <title>Sporisorium graminicola CBS 10092 draft sequencing and annotation.</title>
        <authorList>
            <person name="Solano-Gonzalez S."/>
            <person name="Caddick M.X."/>
            <person name="Darby A."/>
        </authorList>
    </citation>
    <scope>NUCLEOTIDE SEQUENCE [LARGE SCALE GENOMIC DNA]</scope>
    <source>
        <strain evidence="1 2">CBS 10092</strain>
    </source>
</reference>
<proteinExistence type="predicted"/>
<accession>A0A4V6EU50</accession>
<sequence length="246" mass="27253">MGRKAPLLPAASAVAYRSAKRSISWQIKLTLALVAFLTLYHLDDIVSPHRIRQHPAHPDSGRRGWGHFPKVDDAFRFLPCTNATVPPALDDPRPVEAWARLYDADPSHWSWANSSSSRNASSSGGLYLCGWLDVPLDYTNTSDPRIARLAVTKLQHSPRGPSKRILVVEPGGPGGSGSSLVWRKAEKFSAMYTDSTFDVFGWDPRGVNASQPSISCFPYDADRDRYALYSQRSLREAADARQRPCS</sequence>
<dbReference type="AlphaFoldDB" id="A0A4V6EU50"/>
<keyword evidence="2" id="KW-1185">Reference proteome</keyword>
<evidence type="ECO:0000313" key="1">
    <source>
        <dbReference type="EMBL" id="TKY88079.1"/>
    </source>
</evidence>
<name>A0A4V6EU50_9BASI</name>
<dbReference type="Proteomes" id="UP000306050">
    <property type="component" value="Chromosome SGRAM_19"/>
</dbReference>
<dbReference type="OrthoDB" id="425534at2759"/>
<dbReference type="KEGG" id="sgra:EX895_003175"/>
<dbReference type="EMBL" id="SRRM01000011">
    <property type="protein sequence ID" value="TKY88079.1"/>
    <property type="molecule type" value="Genomic_DNA"/>
</dbReference>